<reference evidence="1 2" key="1">
    <citation type="submission" date="2024-03" db="EMBL/GenBank/DDBJ databases">
        <authorList>
            <person name="Martinez-Hernandez J."/>
        </authorList>
    </citation>
    <scope>NUCLEOTIDE SEQUENCE [LARGE SCALE GENOMIC DNA]</scope>
</reference>
<dbReference type="AlphaFoldDB" id="A0AAV1WXA2"/>
<evidence type="ECO:0000313" key="1">
    <source>
        <dbReference type="EMBL" id="CAL0313879.1"/>
    </source>
</evidence>
<evidence type="ECO:0000313" key="2">
    <source>
        <dbReference type="Proteomes" id="UP001497480"/>
    </source>
</evidence>
<protein>
    <submittedName>
        <fullName evidence="1">Uncharacterized protein</fullName>
    </submittedName>
</protein>
<comment type="caution">
    <text evidence="1">The sequence shown here is derived from an EMBL/GenBank/DDBJ whole genome shotgun (WGS) entry which is preliminary data.</text>
</comment>
<gene>
    <name evidence="1" type="ORF">LLUT_LOCUS14939</name>
</gene>
<dbReference type="Proteomes" id="UP001497480">
    <property type="component" value="Unassembled WGS sequence"/>
</dbReference>
<proteinExistence type="predicted"/>
<dbReference type="EMBL" id="CAXHTB010000010">
    <property type="protein sequence ID" value="CAL0313879.1"/>
    <property type="molecule type" value="Genomic_DNA"/>
</dbReference>
<sequence length="226" mass="26016">MRNMVQSSVETQNRFIQTSIQSQSDLFSAEFQKLSMLIRGDQSLAVPEDAAYPPPSHKHINFNRFLEANFTYEFKQHKKGSGVGLEESEEIPFMQEVDRVQELHVFGTRKENEVAQASVVRAENLNNVENIQNREIPGEHHRIVDAAENEVIIQDSEILNPIVANDMRIFGRLWADQEQEDDIEEVEEQGVFTSVLTKSQKKNLKKKGFHERVHFTRRGGHSKSVQ</sequence>
<name>A0AAV1WXA2_LUPLU</name>
<accession>A0AAV1WXA2</accession>
<keyword evidence="2" id="KW-1185">Reference proteome</keyword>
<organism evidence="1 2">
    <name type="scientific">Lupinus luteus</name>
    <name type="common">European yellow lupine</name>
    <dbReference type="NCBI Taxonomy" id="3873"/>
    <lineage>
        <taxon>Eukaryota</taxon>
        <taxon>Viridiplantae</taxon>
        <taxon>Streptophyta</taxon>
        <taxon>Embryophyta</taxon>
        <taxon>Tracheophyta</taxon>
        <taxon>Spermatophyta</taxon>
        <taxon>Magnoliopsida</taxon>
        <taxon>eudicotyledons</taxon>
        <taxon>Gunneridae</taxon>
        <taxon>Pentapetalae</taxon>
        <taxon>rosids</taxon>
        <taxon>fabids</taxon>
        <taxon>Fabales</taxon>
        <taxon>Fabaceae</taxon>
        <taxon>Papilionoideae</taxon>
        <taxon>50 kb inversion clade</taxon>
        <taxon>genistoids sensu lato</taxon>
        <taxon>core genistoids</taxon>
        <taxon>Genisteae</taxon>
        <taxon>Lupinus</taxon>
    </lineage>
</organism>